<feature type="compositionally biased region" description="Basic and acidic residues" evidence="8">
    <location>
        <begin position="475"/>
        <end position="485"/>
    </location>
</feature>
<dbReference type="Gene3D" id="3.30.160.60">
    <property type="entry name" value="Classic Zinc Finger"/>
    <property type="match status" value="3"/>
</dbReference>
<feature type="compositionally biased region" description="Acidic residues" evidence="8">
    <location>
        <begin position="104"/>
        <end position="121"/>
    </location>
</feature>
<dbReference type="InterPro" id="IPR013087">
    <property type="entry name" value="Znf_C2H2_type"/>
</dbReference>
<dbReference type="STRING" id="1262450.S3C469"/>
<dbReference type="GO" id="GO:0000978">
    <property type="term" value="F:RNA polymerase II cis-regulatory region sequence-specific DNA binding"/>
    <property type="evidence" value="ECO:0007669"/>
    <property type="project" value="TreeGrafter"/>
</dbReference>
<accession>S3C469</accession>
<feature type="region of interest" description="Disordered" evidence="8">
    <location>
        <begin position="357"/>
        <end position="376"/>
    </location>
</feature>
<evidence type="ECO:0000256" key="6">
    <source>
        <dbReference type="ARBA" id="ARBA00023242"/>
    </source>
</evidence>
<evidence type="ECO:0000313" key="10">
    <source>
        <dbReference type="EMBL" id="EPE08294.1"/>
    </source>
</evidence>
<sequence>MSKRASSRQSSLSPRSPMVDHEDESAAEALNPSKRIKAADGSAVASPSSTTAREPEIDDDEMHDANGNSERPPPAKKGIMIRRKSRSSTRADEEAEAAQRAAEDAEEAEAEAEAAIDDDVGDATVMHTNGNSVGDKKLPTRAGSSSVNNSSSHAGQDHAIDAMSDISEDTDGDVPMPKRHSPTSTYHHLAEDEINNNEPQVTVCAWDGCDTGDLSTMDKLVEHLHAEHVEGKQRRYTCEWIGCPRKGKSHASAYALKAHLRSHTREKPHVCLLPECDQAFARQDALNKHMRTAHEIDLMRSFDTASRALAHGGKAGGSVAGANGTSLTNGSAANGQAAAINGTKSKLKIIIKTPMSHASGHDDSIDQSAAGDDPSSDITVLSKDLGFTPREMDMPAKKLYGLCCSQLRWAEEQNEELLKECAAWEDVYNAAWLEQQVLLDQVIINEKSWYERRKVVLKSLAEEEEKRAVEKAARRAAEAAARGEDPKDDDDSAGEGEGDVDGDADGDDDGDGDGDNDGDDDGDGDGDDDDDDDDMPNLTLDPDATQDYSFADATSFSVVGSSLRNEVTVNGD</sequence>
<proteinExistence type="predicted"/>
<feature type="compositionally biased region" description="Acidic residues" evidence="8">
    <location>
        <begin position="486"/>
        <end position="535"/>
    </location>
</feature>
<evidence type="ECO:0000256" key="1">
    <source>
        <dbReference type="ARBA" id="ARBA00004123"/>
    </source>
</evidence>
<feature type="domain" description="C2H2-type" evidence="9">
    <location>
        <begin position="236"/>
        <end position="268"/>
    </location>
</feature>
<dbReference type="PANTHER" id="PTHR45718:SF4">
    <property type="entry name" value="TRANSCRIPTIONAL ACTIVATOR CUBITUS INTERRUPTUS"/>
    <property type="match status" value="1"/>
</dbReference>
<dbReference type="InterPro" id="IPR036236">
    <property type="entry name" value="Znf_C2H2_sf"/>
</dbReference>
<dbReference type="GO" id="GO:0008270">
    <property type="term" value="F:zinc ion binding"/>
    <property type="evidence" value="ECO:0007669"/>
    <property type="project" value="UniProtKB-KW"/>
</dbReference>
<dbReference type="InterPro" id="IPR056436">
    <property type="entry name" value="Znf-C2H2_ZIC1-5/GLI1-3-like"/>
</dbReference>
<protein>
    <submittedName>
        <fullName evidence="10">Zinc finger protein</fullName>
    </submittedName>
</protein>
<feature type="region of interest" description="Disordered" evidence="8">
    <location>
        <begin position="475"/>
        <end position="547"/>
    </location>
</feature>
<dbReference type="SUPFAM" id="SSF57667">
    <property type="entry name" value="beta-beta-alpha zinc fingers"/>
    <property type="match status" value="1"/>
</dbReference>
<dbReference type="AlphaFoldDB" id="S3C469"/>
<keyword evidence="11" id="KW-1185">Reference proteome</keyword>
<keyword evidence="5" id="KW-0862">Zinc</keyword>
<reference evidence="10 11" key="1">
    <citation type="journal article" date="2013" name="BMC Genomics">
        <title>The genome and transcriptome of the pine saprophyte Ophiostoma piceae, and a comparison with the bark beetle-associated pine pathogen Grosmannia clavigera.</title>
        <authorList>
            <person name="Haridas S."/>
            <person name="Wang Y."/>
            <person name="Lim L."/>
            <person name="Massoumi Alamouti S."/>
            <person name="Jackman S."/>
            <person name="Docking R."/>
            <person name="Robertson G."/>
            <person name="Birol I."/>
            <person name="Bohlmann J."/>
            <person name="Breuil C."/>
        </authorList>
    </citation>
    <scope>NUCLEOTIDE SEQUENCE [LARGE SCALE GENOMIC DNA]</scope>
    <source>
        <strain evidence="10 11">UAMH 11346</strain>
    </source>
</reference>
<dbReference type="InterPro" id="IPR043359">
    <property type="entry name" value="GLI-like"/>
</dbReference>
<dbReference type="eggNOG" id="KOG1721">
    <property type="taxonomic scope" value="Eukaryota"/>
</dbReference>
<feature type="region of interest" description="Disordered" evidence="8">
    <location>
        <begin position="166"/>
        <end position="185"/>
    </location>
</feature>
<dbReference type="Proteomes" id="UP000016923">
    <property type="component" value="Unassembled WGS sequence"/>
</dbReference>
<evidence type="ECO:0000256" key="3">
    <source>
        <dbReference type="ARBA" id="ARBA00022737"/>
    </source>
</evidence>
<dbReference type="VEuPathDB" id="FungiDB:F503_01077"/>
<dbReference type="Pfam" id="PF00096">
    <property type="entry name" value="zf-C2H2"/>
    <property type="match status" value="1"/>
</dbReference>
<keyword evidence="2" id="KW-0479">Metal-binding</keyword>
<dbReference type="HOGENOM" id="CLU_476582_0_0_1"/>
<dbReference type="SMART" id="SM00355">
    <property type="entry name" value="ZnF_C2H2"/>
    <property type="match status" value="3"/>
</dbReference>
<evidence type="ECO:0000256" key="2">
    <source>
        <dbReference type="ARBA" id="ARBA00022723"/>
    </source>
</evidence>
<gene>
    <name evidence="10" type="ORF">F503_01077</name>
</gene>
<dbReference type="GO" id="GO:0005634">
    <property type="term" value="C:nucleus"/>
    <property type="evidence" value="ECO:0007669"/>
    <property type="project" value="UniProtKB-SubCell"/>
</dbReference>
<evidence type="ECO:0000256" key="8">
    <source>
        <dbReference type="SAM" id="MobiDB-lite"/>
    </source>
</evidence>
<feature type="domain" description="C2H2-type" evidence="9">
    <location>
        <begin position="269"/>
        <end position="294"/>
    </location>
</feature>
<dbReference type="PANTHER" id="PTHR45718">
    <property type="entry name" value="TRANSCRIPTIONAL ACTIVATOR CUBITUS INTERRUPTUS"/>
    <property type="match status" value="1"/>
</dbReference>
<organism evidence="10 11">
    <name type="scientific">Ophiostoma piceae (strain UAMH 11346)</name>
    <name type="common">Sap stain fungus</name>
    <dbReference type="NCBI Taxonomy" id="1262450"/>
    <lineage>
        <taxon>Eukaryota</taxon>
        <taxon>Fungi</taxon>
        <taxon>Dikarya</taxon>
        <taxon>Ascomycota</taxon>
        <taxon>Pezizomycotina</taxon>
        <taxon>Sordariomycetes</taxon>
        <taxon>Sordariomycetidae</taxon>
        <taxon>Ophiostomatales</taxon>
        <taxon>Ophiostomataceae</taxon>
        <taxon>Ophiostoma</taxon>
    </lineage>
</organism>
<dbReference type="PROSITE" id="PS00028">
    <property type="entry name" value="ZINC_FINGER_C2H2_1"/>
    <property type="match status" value="1"/>
</dbReference>
<dbReference type="GO" id="GO:0000981">
    <property type="term" value="F:DNA-binding transcription factor activity, RNA polymerase II-specific"/>
    <property type="evidence" value="ECO:0007669"/>
    <property type="project" value="TreeGrafter"/>
</dbReference>
<name>S3C469_OPHP1</name>
<evidence type="ECO:0000259" key="9">
    <source>
        <dbReference type="PROSITE" id="PS50157"/>
    </source>
</evidence>
<evidence type="ECO:0000256" key="4">
    <source>
        <dbReference type="ARBA" id="ARBA00022771"/>
    </source>
</evidence>
<dbReference type="Pfam" id="PF23561">
    <property type="entry name" value="zf-C2H2_15"/>
    <property type="match status" value="1"/>
</dbReference>
<comment type="subcellular location">
    <subcellularLocation>
        <location evidence="1">Nucleus</location>
    </subcellularLocation>
</comment>
<feature type="compositionally biased region" description="Low complexity" evidence="8">
    <location>
        <begin position="7"/>
        <end position="16"/>
    </location>
</feature>
<dbReference type="PROSITE" id="PS50157">
    <property type="entry name" value="ZINC_FINGER_C2H2_2"/>
    <property type="match status" value="2"/>
</dbReference>
<evidence type="ECO:0000256" key="5">
    <source>
        <dbReference type="ARBA" id="ARBA00022833"/>
    </source>
</evidence>
<evidence type="ECO:0000256" key="7">
    <source>
        <dbReference type="PROSITE-ProRule" id="PRU00042"/>
    </source>
</evidence>
<dbReference type="EMBL" id="KE148149">
    <property type="protein sequence ID" value="EPE08294.1"/>
    <property type="molecule type" value="Genomic_DNA"/>
</dbReference>
<keyword evidence="3" id="KW-0677">Repeat</keyword>
<evidence type="ECO:0000313" key="11">
    <source>
        <dbReference type="Proteomes" id="UP000016923"/>
    </source>
</evidence>
<dbReference type="OrthoDB" id="3214149at2759"/>
<keyword evidence="4 7" id="KW-0863">Zinc-finger</keyword>
<keyword evidence="6" id="KW-0539">Nucleus</keyword>
<feature type="region of interest" description="Disordered" evidence="8">
    <location>
        <begin position="1"/>
        <end position="157"/>
    </location>
</feature>